<dbReference type="Pfam" id="PF13181">
    <property type="entry name" value="TPR_8"/>
    <property type="match status" value="1"/>
</dbReference>
<evidence type="ECO:0000313" key="3">
    <source>
        <dbReference type="EMBL" id="WNC73405.1"/>
    </source>
</evidence>
<organism evidence="3 4">
    <name type="scientific">Thalassotalea psychrophila</name>
    <dbReference type="NCBI Taxonomy" id="3065647"/>
    <lineage>
        <taxon>Bacteria</taxon>
        <taxon>Pseudomonadati</taxon>
        <taxon>Pseudomonadota</taxon>
        <taxon>Gammaproteobacteria</taxon>
        <taxon>Alteromonadales</taxon>
        <taxon>Colwelliaceae</taxon>
        <taxon>Thalassotalea</taxon>
    </lineage>
</organism>
<keyword evidence="1" id="KW-0802">TPR repeat</keyword>
<dbReference type="Proteomes" id="UP001258994">
    <property type="component" value="Chromosome"/>
</dbReference>
<name>A0ABY9TY02_9GAMM</name>
<dbReference type="Gene3D" id="1.25.40.10">
    <property type="entry name" value="Tetratricopeptide repeat domain"/>
    <property type="match status" value="1"/>
</dbReference>
<evidence type="ECO:0000256" key="1">
    <source>
        <dbReference type="PROSITE-ProRule" id="PRU00339"/>
    </source>
</evidence>
<reference evidence="4" key="1">
    <citation type="submission" date="2023-09" db="EMBL/GenBank/DDBJ databases">
        <authorList>
            <person name="Li S."/>
            <person name="Li X."/>
            <person name="Zhang C."/>
            <person name="Zhao Z."/>
        </authorList>
    </citation>
    <scope>NUCLEOTIDE SEQUENCE [LARGE SCALE GENOMIC DNA]</scope>
    <source>
        <strain evidence="4">SQ149</strain>
    </source>
</reference>
<dbReference type="SMART" id="SM00028">
    <property type="entry name" value="TPR"/>
    <property type="match status" value="2"/>
</dbReference>
<evidence type="ECO:0008006" key="5">
    <source>
        <dbReference type="Google" id="ProtNLM"/>
    </source>
</evidence>
<dbReference type="SUPFAM" id="SSF48452">
    <property type="entry name" value="TPR-like"/>
    <property type="match status" value="1"/>
</dbReference>
<dbReference type="PROSITE" id="PS50005">
    <property type="entry name" value="TPR"/>
    <property type="match status" value="1"/>
</dbReference>
<feature type="chain" id="PRO_5046644979" description="Tetratricopeptide repeat protein" evidence="2">
    <location>
        <begin position="19"/>
        <end position="136"/>
    </location>
</feature>
<dbReference type="InterPro" id="IPR019734">
    <property type="entry name" value="TPR_rpt"/>
</dbReference>
<dbReference type="RefSeq" id="WP_348392517.1">
    <property type="nucleotide sequence ID" value="NZ_CP134145.1"/>
</dbReference>
<evidence type="ECO:0000313" key="4">
    <source>
        <dbReference type="Proteomes" id="UP001258994"/>
    </source>
</evidence>
<keyword evidence="4" id="KW-1185">Reference proteome</keyword>
<sequence length="136" mass="14940">MLKLYRKIALLCLTLALAACSTTPVTEEKTQPIPTVKAKPAPVDDAAQAPAAVITLLDKAEQQQNNGDDLAAIVSLERAIRIAPRYPESYYRLGKLRFSQSRYEQARALAQKAISLGASGWLRWQAEKLVESSSNQ</sequence>
<feature type="repeat" description="TPR" evidence="1">
    <location>
        <begin position="87"/>
        <end position="120"/>
    </location>
</feature>
<protein>
    <recommendedName>
        <fullName evidence="5">Tetratricopeptide repeat protein</fullName>
    </recommendedName>
</protein>
<feature type="signal peptide" evidence="2">
    <location>
        <begin position="1"/>
        <end position="18"/>
    </location>
</feature>
<dbReference type="PROSITE" id="PS51257">
    <property type="entry name" value="PROKAR_LIPOPROTEIN"/>
    <property type="match status" value="1"/>
</dbReference>
<accession>A0ABY9TY02</accession>
<keyword evidence="2" id="KW-0732">Signal</keyword>
<dbReference type="EMBL" id="CP134145">
    <property type="protein sequence ID" value="WNC73405.1"/>
    <property type="molecule type" value="Genomic_DNA"/>
</dbReference>
<evidence type="ECO:0000256" key="2">
    <source>
        <dbReference type="SAM" id="SignalP"/>
    </source>
</evidence>
<dbReference type="InterPro" id="IPR011990">
    <property type="entry name" value="TPR-like_helical_dom_sf"/>
</dbReference>
<proteinExistence type="predicted"/>
<gene>
    <name evidence="3" type="ORF">RGQ13_05270</name>
</gene>